<dbReference type="InterPro" id="IPR058031">
    <property type="entry name" value="AAA_lid_NorR"/>
</dbReference>
<name>A0ABQ1GHB7_9BACL</name>
<dbReference type="InterPro" id="IPR002078">
    <property type="entry name" value="Sigma_54_int"/>
</dbReference>
<dbReference type="InterPro" id="IPR025943">
    <property type="entry name" value="Sigma_54_int_dom_ATP-bd_2"/>
</dbReference>
<dbReference type="PROSITE" id="PS00675">
    <property type="entry name" value="SIGMA54_INTERACT_1"/>
    <property type="match status" value="1"/>
</dbReference>
<evidence type="ECO:0000259" key="7">
    <source>
        <dbReference type="PROSITE" id="PS50112"/>
    </source>
</evidence>
<evidence type="ECO:0000313" key="9">
    <source>
        <dbReference type="Proteomes" id="UP000617979"/>
    </source>
</evidence>
<dbReference type="InterPro" id="IPR025944">
    <property type="entry name" value="Sigma_54_int_dom_CS"/>
</dbReference>
<dbReference type="PROSITE" id="PS50112">
    <property type="entry name" value="PAS"/>
    <property type="match status" value="1"/>
</dbReference>
<dbReference type="Pfam" id="PF00158">
    <property type="entry name" value="Sigma54_activat"/>
    <property type="match status" value="1"/>
</dbReference>
<dbReference type="InterPro" id="IPR025662">
    <property type="entry name" value="Sigma_54_int_dom_ATP-bd_1"/>
</dbReference>
<dbReference type="Gene3D" id="1.10.10.60">
    <property type="entry name" value="Homeodomain-like"/>
    <property type="match status" value="1"/>
</dbReference>
<evidence type="ECO:0000256" key="4">
    <source>
        <dbReference type="ARBA" id="ARBA00023125"/>
    </source>
</evidence>
<dbReference type="InterPro" id="IPR035965">
    <property type="entry name" value="PAS-like_dom_sf"/>
</dbReference>
<dbReference type="InterPro" id="IPR003593">
    <property type="entry name" value="AAA+_ATPase"/>
</dbReference>
<keyword evidence="4" id="KW-0238">DNA-binding</keyword>
<dbReference type="SMART" id="SM00091">
    <property type="entry name" value="PAS"/>
    <property type="match status" value="1"/>
</dbReference>
<comment type="caution">
    <text evidence="8">The sequence shown here is derived from an EMBL/GenBank/DDBJ whole genome shotgun (WGS) entry which is preliminary data.</text>
</comment>
<keyword evidence="3" id="KW-0805">Transcription regulation</keyword>
<dbReference type="PANTHER" id="PTHR32071">
    <property type="entry name" value="TRANSCRIPTIONAL REGULATORY PROTEIN"/>
    <property type="match status" value="1"/>
</dbReference>
<dbReference type="SMART" id="SM00382">
    <property type="entry name" value="AAA"/>
    <property type="match status" value="1"/>
</dbReference>
<protein>
    <submittedName>
        <fullName evidence="8">Sigma-54-dependent Fis family transcriptional regulator</fullName>
    </submittedName>
</protein>
<reference evidence="9" key="1">
    <citation type="journal article" date="2019" name="Int. J. Syst. Evol. Microbiol.">
        <title>The Global Catalogue of Microorganisms (GCM) 10K type strain sequencing project: providing services to taxonomists for standard genome sequencing and annotation.</title>
        <authorList>
            <consortium name="The Broad Institute Genomics Platform"/>
            <consortium name="The Broad Institute Genome Sequencing Center for Infectious Disease"/>
            <person name="Wu L."/>
            <person name="Ma J."/>
        </authorList>
    </citation>
    <scope>NUCLEOTIDE SEQUENCE [LARGE SCALE GENOMIC DNA]</scope>
    <source>
        <strain evidence="9">CGMCC 1.12404</strain>
    </source>
</reference>
<dbReference type="PROSITE" id="PS50045">
    <property type="entry name" value="SIGMA54_INTERACT_4"/>
    <property type="match status" value="1"/>
</dbReference>
<organism evidence="8 9">
    <name type="scientific">Kroppenstedtia guangzhouensis</name>
    <dbReference type="NCBI Taxonomy" id="1274356"/>
    <lineage>
        <taxon>Bacteria</taxon>
        <taxon>Bacillati</taxon>
        <taxon>Bacillota</taxon>
        <taxon>Bacilli</taxon>
        <taxon>Bacillales</taxon>
        <taxon>Thermoactinomycetaceae</taxon>
        <taxon>Kroppenstedtia</taxon>
    </lineage>
</organism>
<accession>A0ABQ1GHB7</accession>
<dbReference type="Pfam" id="PF02954">
    <property type="entry name" value="HTH_8"/>
    <property type="match status" value="1"/>
</dbReference>
<dbReference type="Gene3D" id="1.10.8.60">
    <property type="match status" value="1"/>
</dbReference>
<dbReference type="CDD" id="cd00130">
    <property type="entry name" value="PAS"/>
    <property type="match status" value="1"/>
</dbReference>
<feature type="domain" description="PAS" evidence="7">
    <location>
        <begin position="18"/>
        <end position="54"/>
    </location>
</feature>
<feature type="domain" description="Sigma-54 factor interaction" evidence="6">
    <location>
        <begin position="123"/>
        <end position="352"/>
    </location>
</feature>
<dbReference type="SUPFAM" id="SSF46689">
    <property type="entry name" value="Homeodomain-like"/>
    <property type="match status" value="1"/>
</dbReference>
<evidence type="ECO:0000259" key="6">
    <source>
        <dbReference type="PROSITE" id="PS50045"/>
    </source>
</evidence>
<sequence>MNRDRSPWSFFHSHACGIYVADHQGNTLYVNPAYEKISGIPSEEVVGRNLKDLVESGYYNRSTTLSVLEQKQPVHIQQIIQGKKEVFATGSPVVDTRGNVQMVITVVEPKSSVTIFKSGESGMVADSPAMQELLKTAGKVAAFDIPVLIQGETGTGKEVLSQWIHQRSRRKNGPFLAVNCAILSHHLLDSELFGYGKGAFTGAEREGKKGLLEAASGGTLFLDEIGDMPYQTQVKLLRALENQKIRRIGETQDRNIDIRLILATNRDLFSLVQKGTFRADLYYRIEGIQLKIPPLRERRTDIPLLARHFWKKNIQKYGWAKAFSPEAATLLKEYEWPGNIRQLRNFIEQLYILSEQSLHLDQVMKIMEQMKTHKAGTSSSLKEQVRRFERERIKEVLAETGSAREAARVLGINPSTLFRKLKG</sequence>
<dbReference type="InterPro" id="IPR002197">
    <property type="entry name" value="HTH_Fis"/>
</dbReference>
<evidence type="ECO:0000313" key="8">
    <source>
        <dbReference type="EMBL" id="GGA43829.1"/>
    </source>
</evidence>
<evidence type="ECO:0000256" key="1">
    <source>
        <dbReference type="ARBA" id="ARBA00022741"/>
    </source>
</evidence>
<proteinExistence type="predicted"/>
<dbReference type="SUPFAM" id="SSF55785">
    <property type="entry name" value="PYP-like sensor domain (PAS domain)"/>
    <property type="match status" value="1"/>
</dbReference>
<dbReference type="InterPro" id="IPR013767">
    <property type="entry name" value="PAS_fold"/>
</dbReference>
<keyword evidence="9" id="KW-1185">Reference proteome</keyword>
<dbReference type="PROSITE" id="PS00688">
    <property type="entry name" value="SIGMA54_INTERACT_3"/>
    <property type="match status" value="1"/>
</dbReference>
<dbReference type="SUPFAM" id="SSF52540">
    <property type="entry name" value="P-loop containing nucleoside triphosphate hydrolases"/>
    <property type="match status" value="1"/>
</dbReference>
<dbReference type="Gene3D" id="3.40.50.300">
    <property type="entry name" value="P-loop containing nucleotide triphosphate hydrolases"/>
    <property type="match status" value="1"/>
</dbReference>
<dbReference type="Pfam" id="PF25601">
    <property type="entry name" value="AAA_lid_14"/>
    <property type="match status" value="1"/>
</dbReference>
<evidence type="ECO:0000256" key="3">
    <source>
        <dbReference type="ARBA" id="ARBA00023015"/>
    </source>
</evidence>
<evidence type="ECO:0000256" key="5">
    <source>
        <dbReference type="ARBA" id="ARBA00023163"/>
    </source>
</evidence>
<dbReference type="NCBIfam" id="TIGR00229">
    <property type="entry name" value="sensory_box"/>
    <property type="match status" value="1"/>
</dbReference>
<keyword evidence="1" id="KW-0547">Nucleotide-binding</keyword>
<dbReference type="InterPro" id="IPR009057">
    <property type="entry name" value="Homeodomain-like_sf"/>
</dbReference>
<dbReference type="Proteomes" id="UP000617979">
    <property type="component" value="Unassembled WGS sequence"/>
</dbReference>
<dbReference type="InterPro" id="IPR027417">
    <property type="entry name" value="P-loop_NTPase"/>
</dbReference>
<dbReference type="CDD" id="cd00009">
    <property type="entry name" value="AAA"/>
    <property type="match status" value="1"/>
</dbReference>
<evidence type="ECO:0000256" key="2">
    <source>
        <dbReference type="ARBA" id="ARBA00022840"/>
    </source>
</evidence>
<dbReference type="Gene3D" id="3.30.450.20">
    <property type="entry name" value="PAS domain"/>
    <property type="match status" value="1"/>
</dbReference>
<keyword evidence="5" id="KW-0804">Transcription</keyword>
<dbReference type="Pfam" id="PF00989">
    <property type="entry name" value="PAS"/>
    <property type="match status" value="1"/>
</dbReference>
<gene>
    <name evidence="8" type="ORF">GCM10007416_16170</name>
</gene>
<dbReference type="EMBL" id="BMEX01000004">
    <property type="protein sequence ID" value="GGA43829.1"/>
    <property type="molecule type" value="Genomic_DNA"/>
</dbReference>
<dbReference type="InterPro" id="IPR000014">
    <property type="entry name" value="PAS"/>
</dbReference>
<keyword evidence="2" id="KW-0067">ATP-binding</keyword>
<dbReference type="PROSITE" id="PS00676">
    <property type="entry name" value="SIGMA54_INTERACT_2"/>
    <property type="match status" value="1"/>
</dbReference>